<dbReference type="InterPro" id="IPR013087">
    <property type="entry name" value="Znf_C2H2_type"/>
</dbReference>
<dbReference type="AlphaFoldDB" id="A0A504Z0H2"/>
<feature type="region of interest" description="Disordered" evidence="6">
    <location>
        <begin position="146"/>
        <end position="174"/>
    </location>
</feature>
<feature type="region of interest" description="Disordered" evidence="6">
    <location>
        <begin position="344"/>
        <end position="437"/>
    </location>
</feature>
<organism evidence="8 9">
    <name type="scientific">Fasciola gigantica</name>
    <name type="common">Giant liver fluke</name>
    <dbReference type="NCBI Taxonomy" id="46835"/>
    <lineage>
        <taxon>Eukaryota</taxon>
        <taxon>Metazoa</taxon>
        <taxon>Spiralia</taxon>
        <taxon>Lophotrochozoa</taxon>
        <taxon>Platyhelminthes</taxon>
        <taxon>Trematoda</taxon>
        <taxon>Digenea</taxon>
        <taxon>Plagiorchiida</taxon>
        <taxon>Echinostomata</taxon>
        <taxon>Echinostomatoidea</taxon>
        <taxon>Fasciolidae</taxon>
        <taxon>Fasciola</taxon>
    </lineage>
</organism>
<keyword evidence="2" id="KW-0677">Repeat</keyword>
<evidence type="ECO:0000256" key="5">
    <source>
        <dbReference type="PROSITE-ProRule" id="PRU00042"/>
    </source>
</evidence>
<dbReference type="EMBL" id="SUNJ01000846">
    <property type="protein sequence ID" value="TPP67293.1"/>
    <property type="molecule type" value="Genomic_DNA"/>
</dbReference>
<dbReference type="PROSITE" id="PS00028">
    <property type="entry name" value="ZINC_FINGER_C2H2_1"/>
    <property type="match status" value="3"/>
</dbReference>
<feature type="region of interest" description="Disordered" evidence="6">
    <location>
        <begin position="64"/>
        <end position="83"/>
    </location>
</feature>
<feature type="compositionally biased region" description="Polar residues" evidence="6">
    <location>
        <begin position="415"/>
        <end position="427"/>
    </location>
</feature>
<dbReference type="SMART" id="SM00355">
    <property type="entry name" value="ZnF_C2H2"/>
    <property type="match status" value="3"/>
</dbReference>
<accession>A0A504Z0H2</accession>
<feature type="region of interest" description="Disordered" evidence="6">
    <location>
        <begin position="522"/>
        <end position="574"/>
    </location>
</feature>
<keyword evidence="1" id="KW-0479">Metal-binding</keyword>
<dbReference type="FunFam" id="3.30.160.60:FF:000515">
    <property type="entry name" value="early growth response protein 4"/>
    <property type="match status" value="1"/>
</dbReference>
<feature type="domain" description="C2H2-type" evidence="7">
    <location>
        <begin position="493"/>
        <end position="515"/>
    </location>
</feature>
<feature type="region of interest" description="Disordered" evidence="6">
    <location>
        <begin position="91"/>
        <end position="115"/>
    </location>
</feature>
<evidence type="ECO:0000256" key="1">
    <source>
        <dbReference type="ARBA" id="ARBA00022723"/>
    </source>
</evidence>
<evidence type="ECO:0000313" key="8">
    <source>
        <dbReference type="EMBL" id="TPP67293.1"/>
    </source>
</evidence>
<dbReference type="InterPro" id="IPR050688">
    <property type="entry name" value="Zinc_finger/UBP_domain"/>
</dbReference>
<name>A0A504Z0H2_FASGI</name>
<dbReference type="PANTHER" id="PTHR24403:SF67">
    <property type="entry name" value="FI01116P-RELATED"/>
    <property type="match status" value="1"/>
</dbReference>
<protein>
    <submittedName>
        <fullName evidence="8">Early growth response protein</fullName>
    </submittedName>
</protein>
<dbReference type="InterPro" id="IPR036236">
    <property type="entry name" value="Znf_C2H2_sf"/>
</dbReference>
<keyword evidence="3 5" id="KW-0863">Zinc-finger</keyword>
<feature type="region of interest" description="Disordered" evidence="6">
    <location>
        <begin position="304"/>
        <end position="330"/>
    </location>
</feature>
<comment type="caution">
    <text evidence="8">The sequence shown here is derived from an EMBL/GenBank/DDBJ whole genome shotgun (WGS) entry which is preliminary data.</text>
</comment>
<dbReference type="GO" id="GO:0008270">
    <property type="term" value="F:zinc ion binding"/>
    <property type="evidence" value="ECO:0007669"/>
    <property type="project" value="UniProtKB-KW"/>
</dbReference>
<evidence type="ECO:0000313" key="9">
    <source>
        <dbReference type="Proteomes" id="UP000316759"/>
    </source>
</evidence>
<dbReference type="PROSITE" id="PS50157">
    <property type="entry name" value="ZINC_FINGER_C2H2_2"/>
    <property type="match status" value="3"/>
</dbReference>
<gene>
    <name evidence="8" type="ORF">FGIG_04949</name>
</gene>
<dbReference type="GO" id="GO:0005634">
    <property type="term" value="C:nucleus"/>
    <property type="evidence" value="ECO:0007669"/>
    <property type="project" value="TreeGrafter"/>
</dbReference>
<feature type="domain" description="C2H2-type" evidence="7">
    <location>
        <begin position="437"/>
        <end position="464"/>
    </location>
</feature>
<evidence type="ECO:0000256" key="6">
    <source>
        <dbReference type="SAM" id="MobiDB-lite"/>
    </source>
</evidence>
<keyword evidence="9" id="KW-1185">Reference proteome</keyword>
<dbReference type="GO" id="GO:0045944">
    <property type="term" value="P:positive regulation of transcription by RNA polymerase II"/>
    <property type="evidence" value="ECO:0007669"/>
    <property type="project" value="TreeGrafter"/>
</dbReference>
<dbReference type="SUPFAM" id="SSF57667">
    <property type="entry name" value="beta-beta-alpha zinc fingers"/>
    <property type="match status" value="2"/>
</dbReference>
<feature type="domain" description="C2H2-type" evidence="7">
    <location>
        <begin position="465"/>
        <end position="492"/>
    </location>
</feature>
<keyword evidence="4" id="KW-0862">Zinc</keyword>
<reference evidence="8 9" key="1">
    <citation type="submission" date="2019-04" db="EMBL/GenBank/DDBJ databases">
        <title>Annotation for the trematode Fasciola gigantica.</title>
        <authorList>
            <person name="Choi Y.-J."/>
        </authorList>
    </citation>
    <scope>NUCLEOTIDE SEQUENCE [LARGE SCALE GENOMIC DNA]</scope>
    <source>
        <strain evidence="8">Uganda_cow_1</strain>
    </source>
</reference>
<feature type="compositionally biased region" description="Basic residues" evidence="6">
    <location>
        <begin position="386"/>
        <end position="397"/>
    </location>
</feature>
<evidence type="ECO:0000256" key="3">
    <source>
        <dbReference type="ARBA" id="ARBA00022771"/>
    </source>
</evidence>
<dbReference type="Proteomes" id="UP000316759">
    <property type="component" value="Unassembled WGS sequence"/>
</dbReference>
<dbReference type="STRING" id="46835.A0A504Z0H2"/>
<evidence type="ECO:0000256" key="4">
    <source>
        <dbReference type="ARBA" id="ARBA00022833"/>
    </source>
</evidence>
<dbReference type="OrthoDB" id="3437960at2759"/>
<feature type="compositionally biased region" description="Low complexity" evidence="6">
    <location>
        <begin position="154"/>
        <end position="167"/>
    </location>
</feature>
<sequence length="979" mass="100273">MSMNSIKEESMNDCLPIKTAIPGVLNGTESASGQPAIECAIDSNLVPASLSSISPAPSLTLTIQSSSGAEPRNRIVPRLSPGNQNYCVVSSTAHTTSSTASDNNNQNNNDNGSTVSNIISNSGTITTAADNAHDTIDLLATTAMNTPTSGSSVTDGSTETSTHSSSTGLAFASRSQPPLIPAPLMLSGSLALTQLLPYENGGGLLTPTTQGTAMLPLLASPGPNGLYTPGLLTSLCTTPTNAAGTFSLLSPASSALLTNGFEAASSALGTSFLSSSSGYPSTSSGTLLSAESLTVDAHGETSTATTTATPCVMIKPEPTPPSVASSTSDTTHLSLTVIGSYAPDTTVDEDSTDLTDRTTKRGNGGLHRLSGTINLSNPLGSTTSTGKRRKLSNRGRSKPSTVTDNGGIIYKPDFESQTVGVSSSVSDKPSGGAGKPHRCETCNKCFSRSDELTRHARIHTGAKPFKCVQCSREFSRSDHLTTHMRTHTGERPFVCEICGRSFARSDERKRHSKIHQKAIINKDSGGGTVSDKMHTERGAVSSSTGSRPSTTATHKRGAPARMVTDSRFSSGSDNLTTNMVSGSTNTNNTPTITADQTVIQNSVLVAGTQPTLEVDGRLLTTSGTLDCESLNAGIPGLTEQRVILTACETQPGQVTLHAFQNPAFNAPTAAAAAAVWQPHSQLILAALPSMSLTSVPILSHLSPDIQNNMNLAAASAFAASPSQSQIFTVSPSMVSDGDLTLSSNEVVSTALTQHSHHQQAQAHSMTQQPVSLSNFTILSALPTGSGITTGRPTDTSTVFATPISTTHSGAVGSANSVGSTTSPSTSLLSPATCYTIQASLVPAQSSVSHTASTVSYTVSSQPGQPTLNQTPLSPYFTAFACAPDIVTGSNRTTATGAFFPPMFAATSNRDAFSGSCVHSALMTGNSAGASAGSGAIVGSNTTGSGVNPVSGSITSPVQAANPSSWITNGSTCIFISPNP</sequence>
<proteinExistence type="predicted"/>
<feature type="compositionally biased region" description="Polar residues" evidence="6">
    <location>
        <begin position="371"/>
        <end position="385"/>
    </location>
</feature>
<dbReference type="Gene3D" id="3.30.160.60">
    <property type="entry name" value="Classic Zinc Finger"/>
    <property type="match status" value="3"/>
</dbReference>
<dbReference type="PANTHER" id="PTHR24403">
    <property type="entry name" value="ZINC FINGER PROTEIN"/>
    <property type="match status" value="1"/>
</dbReference>
<dbReference type="Pfam" id="PF00096">
    <property type="entry name" value="zf-C2H2"/>
    <property type="match status" value="3"/>
</dbReference>
<evidence type="ECO:0000256" key="2">
    <source>
        <dbReference type="ARBA" id="ARBA00022737"/>
    </source>
</evidence>
<evidence type="ECO:0000259" key="7">
    <source>
        <dbReference type="PROSITE" id="PS50157"/>
    </source>
</evidence>
<feature type="compositionally biased region" description="Polar residues" evidence="6">
    <location>
        <begin position="540"/>
        <end position="552"/>
    </location>
</feature>